<feature type="domain" description="GGDEF" evidence="2">
    <location>
        <begin position="739"/>
        <end position="864"/>
    </location>
</feature>
<dbReference type="PROSITE" id="PS50887">
    <property type="entry name" value="GGDEF"/>
    <property type="match status" value="1"/>
</dbReference>
<protein>
    <submittedName>
        <fullName evidence="3">Diguanylate cyclase (GGDEF) domain-containing protein</fullName>
    </submittedName>
</protein>
<evidence type="ECO:0000313" key="3">
    <source>
        <dbReference type="EMBL" id="SFU42309.1"/>
    </source>
</evidence>
<dbReference type="Proteomes" id="UP000198817">
    <property type="component" value="Unassembled WGS sequence"/>
</dbReference>
<evidence type="ECO:0000259" key="1">
    <source>
        <dbReference type="PROSITE" id="PS50883"/>
    </source>
</evidence>
<feature type="domain" description="EAL" evidence="1">
    <location>
        <begin position="40"/>
        <end position="292"/>
    </location>
</feature>
<dbReference type="InterPro" id="IPR050706">
    <property type="entry name" value="Cyclic-di-GMP_PDE-like"/>
</dbReference>
<dbReference type="InterPro" id="IPR043128">
    <property type="entry name" value="Rev_trsase/Diguanyl_cyclase"/>
</dbReference>
<dbReference type="InterPro" id="IPR001633">
    <property type="entry name" value="EAL_dom"/>
</dbReference>
<dbReference type="PROSITE" id="PS50883">
    <property type="entry name" value="EAL"/>
    <property type="match status" value="1"/>
</dbReference>
<dbReference type="PANTHER" id="PTHR33121">
    <property type="entry name" value="CYCLIC DI-GMP PHOSPHODIESTERASE PDEF"/>
    <property type="match status" value="1"/>
</dbReference>
<dbReference type="InterPro" id="IPR035919">
    <property type="entry name" value="EAL_sf"/>
</dbReference>
<gene>
    <name evidence="3" type="ORF">SAMN05216508_10492</name>
</gene>
<dbReference type="NCBIfam" id="TIGR00254">
    <property type="entry name" value="GGDEF"/>
    <property type="match status" value="1"/>
</dbReference>
<dbReference type="EMBL" id="FPBT01000004">
    <property type="protein sequence ID" value="SFU42309.1"/>
    <property type="molecule type" value="Genomic_DNA"/>
</dbReference>
<dbReference type="InterPro" id="IPR000160">
    <property type="entry name" value="GGDEF_dom"/>
</dbReference>
<organism evidence="3 4">
    <name type="scientific">Eubacterium pyruvativorans</name>
    <dbReference type="NCBI Taxonomy" id="155865"/>
    <lineage>
        <taxon>Bacteria</taxon>
        <taxon>Bacillati</taxon>
        <taxon>Bacillota</taxon>
        <taxon>Clostridia</taxon>
        <taxon>Eubacteriales</taxon>
        <taxon>Eubacteriaceae</taxon>
        <taxon>Eubacterium</taxon>
    </lineage>
</organism>
<dbReference type="Pfam" id="PF00563">
    <property type="entry name" value="EAL"/>
    <property type="match status" value="1"/>
</dbReference>
<dbReference type="SMART" id="SM00267">
    <property type="entry name" value="GGDEF"/>
    <property type="match status" value="1"/>
</dbReference>
<evidence type="ECO:0000259" key="2">
    <source>
        <dbReference type="PROSITE" id="PS50887"/>
    </source>
</evidence>
<dbReference type="SUPFAM" id="SSF141868">
    <property type="entry name" value="EAL domain-like"/>
    <property type="match status" value="1"/>
</dbReference>
<dbReference type="CDD" id="cd01948">
    <property type="entry name" value="EAL"/>
    <property type="match status" value="1"/>
</dbReference>
<dbReference type="Pfam" id="PF00990">
    <property type="entry name" value="GGDEF"/>
    <property type="match status" value="1"/>
</dbReference>
<dbReference type="Gene3D" id="3.30.70.270">
    <property type="match status" value="1"/>
</dbReference>
<name>A0A1I7G1J1_9FIRM</name>
<dbReference type="STRING" id="155865.SAMN05216515_10439"/>
<dbReference type="SUPFAM" id="SSF55073">
    <property type="entry name" value="Nucleotide cyclase"/>
    <property type="match status" value="1"/>
</dbReference>
<dbReference type="SMART" id="SM00052">
    <property type="entry name" value="EAL"/>
    <property type="match status" value="1"/>
</dbReference>
<proteinExistence type="predicted"/>
<dbReference type="Gene3D" id="3.30.450.20">
    <property type="entry name" value="PAS domain"/>
    <property type="match status" value="1"/>
</dbReference>
<dbReference type="Gene3D" id="3.20.20.450">
    <property type="entry name" value="EAL domain"/>
    <property type="match status" value="1"/>
</dbReference>
<dbReference type="OrthoDB" id="9805474at2"/>
<dbReference type="InterPro" id="IPR035965">
    <property type="entry name" value="PAS-like_dom_sf"/>
</dbReference>
<sequence length="864" mass="99426">MKRTILELQPDEKKLLGDLTDGTQGDLCMKQPLAAAMRSRQYVLQNFHRAMEEGWIQVYFQPVIRSVTGMMCGAEALCRWIDPDRGMITPDQFIPVLEEQGLIYTLDLYVVEQVCRGYRDLVKRNVPLIPVSVNLSRVDFRHPDLVERIDALARQYQVPREILNIEITESAFLNQTEELGRFICRFHEKGFRVWLDDFGTAYSSLAALKDLPFDELKLDMNFLSTGTEKARTIISSVVRMAKTIGISTLAEGVETEEQYRFLRKIGCEKIQGYYFGHPMKPEEFERCVRKGDLKPEPLRLGSYYAALGRVDYQTEHSLCVLEDDGINFKLIFMNDAYRRVLARDGVLDGEGWIDTINIPNNPSHAFHRAYVNEQLRKKPGEHRILYPSGDHYMELVGKTIAQHENDYIYTLRIRYISLNPNQQEQKLADNLSNLYYFCEDIILIDLERRTAYGLKSSNSDQPIGSGNVEVNLHDALEVYGADFIYGPDLERYRRFTEVGSLRRRVLENRRHMLSELLRIRDDRGEYRWKLILLLPVPKTDGKQVMSISLAPDLSPETLCELVSCLAVQGAETGEEDDGGISSSLLWENVERFGDDMYFWKDQSRRFLGATNSFLDFYGLDSLEEIRGMTDEDMGWHKEVDPFRRDELRVLQKGDRVRLALGKCIVHGKQRTILASKIPIYRNGRIVGLVGKFSDAEQLRNILEQKNSAVFVDPVTGLSNNRGLVDGFRSYLEELWNRGTEFAVIQMENIEFPLFRKNYGEEAGNRILRHVADILRDIAGRNCVIGRLSGSVFCMLVQYQDPEEVAEIAAQIRERTGGIQIVGNLQCACTQNLRISYLNPENASREWYADVTFRVVEMMMNPEEK</sequence>
<keyword evidence="4" id="KW-1185">Reference proteome</keyword>
<dbReference type="SUPFAM" id="SSF55785">
    <property type="entry name" value="PYP-like sensor domain (PAS domain)"/>
    <property type="match status" value="1"/>
</dbReference>
<dbReference type="InterPro" id="IPR029787">
    <property type="entry name" value="Nucleotide_cyclase"/>
</dbReference>
<accession>A0A1I7G1J1</accession>
<dbReference type="GO" id="GO:0071111">
    <property type="term" value="F:cyclic-guanylate-specific phosphodiesterase activity"/>
    <property type="evidence" value="ECO:0007669"/>
    <property type="project" value="InterPro"/>
</dbReference>
<dbReference type="PANTHER" id="PTHR33121:SF70">
    <property type="entry name" value="SIGNALING PROTEIN YKOW"/>
    <property type="match status" value="1"/>
</dbReference>
<dbReference type="AlphaFoldDB" id="A0A1I7G1J1"/>
<dbReference type="RefSeq" id="WP_090470363.1">
    <property type="nucleotide sequence ID" value="NZ_FOWF01000004.1"/>
</dbReference>
<evidence type="ECO:0000313" key="4">
    <source>
        <dbReference type="Proteomes" id="UP000198817"/>
    </source>
</evidence>
<reference evidence="3 4" key="1">
    <citation type="submission" date="2016-10" db="EMBL/GenBank/DDBJ databases">
        <authorList>
            <person name="de Groot N.N."/>
        </authorList>
    </citation>
    <scope>NUCLEOTIDE SEQUENCE [LARGE SCALE GENOMIC DNA]</scope>
    <source>
        <strain evidence="3 4">KHGC13</strain>
    </source>
</reference>